<name>A0A5C2RZC8_9APHY</name>
<evidence type="ECO:0008006" key="3">
    <source>
        <dbReference type="Google" id="ProtNLM"/>
    </source>
</evidence>
<gene>
    <name evidence="1" type="ORF">L227DRAFT_656263</name>
</gene>
<dbReference type="SUPFAM" id="SSF52047">
    <property type="entry name" value="RNI-like"/>
    <property type="match status" value="1"/>
</dbReference>
<evidence type="ECO:0000313" key="1">
    <source>
        <dbReference type="EMBL" id="RPD56432.1"/>
    </source>
</evidence>
<dbReference type="EMBL" id="ML122288">
    <property type="protein sequence ID" value="RPD56432.1"/>
    <property type="molecule type" value="Genomic_DNA"/>
</dbReference>
<organism evidence="1 2">
    <name type="scientific">Lentinus tigrinus ALCF2SS1-6</name>
    <dbReference type="NCBI Taxonomy" id="1328759"/>
    <lineage>
        <taxon>Eukaryota</taxon>
        <taxon>Fungi</taxon>
        <taxon>Dikarya</taxon>
        <taxon>Basidiomycota</taxon>
        <taxon>Agaricomycotina</taxon>
        <taxon>Agaricomycetes</taxon>
        <taxon>Polyporales</taxon>
        <taxon>Polyporaceae</taxon>
        <taxon>Lentinus</taxon>
    </lineage>
</organism>
<sequence>MPLVLPLNFDILREIARSSDRQTCATLIRSCRFFYQEAAKCVLHDPVTLRNDSDVRKLVRFLEPDHYARARYVRTLRLDVTQTLSPKDLHALEDTIAQMTQLEHLLIDEGEEFLESFPSLGNALANLTTLRQLHVWYAGSLTCNFLKATKSNLVSISLGWMGSDEDWFAEQDMDDEEWSTLHPVPLLAKWCSSLEELNCECWYTASKLPTFTDVYPSMRCLKVERDDFPLSAPYIRAYPNLARLSVSTDHVEDLKYPEDRQRLHEHRIRNIRDQEAEDGPGTWQHLEEYVGSLADLYLLGLTCHIPRVMFSAEMSDLDLELLSAVLACANPKHLNVEGDGALLAHSSHSLPVILREPDLSRLESLVLRIHIRQEHEELDVGAALDALGSALAQLPLRRLRLCIVSCLDPTPSGFCMSRRQRELIIQQAPFAHAESTLRDWDVDAFMHGLRDALPSLTDAKVDILGPRGSNRRRQIVTEHAHHFIMSGDPALYEFR</sequence>
<proteinExistence type="predicted"/>
<dbReference type="OrthoDB" id="2751564at2759"/>
<accession>A0A5C2RZC8</accession>
<dbReference type="AlphaFoldDB" id="A0A5C2RZC8"/>
<reference evidence="1" key="1">
    <citation type="journal article" date="2018" name="Genome Biol. Evol.">
        <title>Genomics and development of Lentinus tigrinus, a white-rot wood-decaying mushroom with dimorphic fruiting bodies.</title>
        <authorList>
            <person name="Wu B."/>
            <person name="Xu Z."/>
            <person name="Knudson A."/>
            <person name="Carlson A."/>
            <person name="Chen N."/>
            <person name="Kovaka S."/>
            <person name="LaButti K."/>
            <person name="Lipzen A."/>
            <person name="Pennachio C."/>
            <person name="Riley R."/>
            <person name="Schakwitz W."/>
            <person name="Umezawa K."/>
            <person name="Ohm R.A."/>
            <person name="Grigoriev I.V."/>
            <person name="Nagy L.G."/>
            <person name="Gibbons J."/>
            <person name="Hibbett D."/>
        </authorList>
    </citation>
    <scope>NUCLEOTIDE SEQUENCE [LARGE SCALE GENOMIC DNA]</scope>
    <source>
        <strain evidence="1">ALCF2SS1-6</strain>
    </source>
</reference>
<evidence type="ECO:0000313" key="2">
    <source>
        <dbReference type="Proteomes" id="UP000313359"/>
    </source>
</evidence>
<dbReference type="Gene3D" id="3.80.10.10">
    <property type="entry name" value="Ribonuclease Inhibitor"/>
    <property type="match status" value="1"/>
</dbReference>
<protein>
    <recommendedName>
        <fullName evidence="3">F-box domain-containing protein</fullName>
    </recommendedName>
</protein>
<keyword evidence="2" id="KW-1185">Reference proteome</keyword>
<dbReference type="Proteomes" id="UP000313359">
    <property type="component" value="Unassembled WGS sequence"/>
</dbReference>
<dbReference type="InterPro" id="IPR032675">
    <property type="entry name" value="LRR_dom_sf"/>
</dbReference>